<keyword evidence="1" id="KW-0378">Hydrolase</keyword>
<feature type="signal peptide" evidence="2">
    <location>
        <begin position="1"/>
        <end position="21"/>
    </location>
</feature>
<organism evidence="4 5">
    <name type="scientific">Herbinix luporum</name>
    <dbReference type="NCBI Taxonomy" id="1679721"/>
    <lineage>
        <taxon>Bacteria</taxon>
        <taxon>Bacillati</taxon>
        <taxon>Bacillota</taxon>
        <taxon>Clostridia</taxon>
        <taxon>Lachnospirales</taxon>
        <taxon>Lachnospiraceae</taxon>
        <taxon>Herbinix</taxon>
    </lineage>
</organism>
<dbReference type="SMART" id="SM00646">
    <property type="entry name" value="Ami_3"/>
    <property type="match status" value="1"/>
</dbReference>
<dbReference type="OrthoDB" id="9806267at2"/>
<proteinExistence type="predicted"/>
<dbReference type="GO" id="GO:0030288">
    <property type="term" value="C:outer membrane-bounded periplasmic space"/>
    <property type="evidence" value="ECO:0007669"/>
    <property type="project" value="TreeGrafter"/>
</dbReference>
<feature type="domain" description="MurNAc-LAA" evidence="3">
    <location>
        <begin position="117"/>
        <end position="229"/>
    </location>
</feature>
<accession>A0A0K8J2Y9</accession>
<evidence type="ECO:0000313" key="4">
    <source>
        <dbReference type="EMBL" id="CUH91719.1"/>
    </source>
</evidence>
<dbReference type="KEGG" id="hsd:SD1D_0165"/>
<dbReference type="RefSeq" id="WP_058257166.1">
    <property type="nucleotide sequence ID" value="NZ_DUPS01000051.1"/>
</dbReference>
<evidence type="ECO:0000313" key="5">
    <source>
        <dbReference type="Proteomes" id="UP000196053"/>
    </source>
</evidence>
<gene>
    <name evidence="4" type="ORF">SD1D_0165</name>
</gene>
<dbReference type="SUPFAM" id="SSF53187">
    <property type="entry name" value="Zn-dependent exopeptidases"/>
    <property type="match status" value="1"/>
</dbReference>
<dbReference type="EMBL" id="LN879430">
    <property type="protein sequence ID" value="CUH91719.1"/>
    <property type="molecule type" value="Genomic_DNA"/>
</dbReference>
<keyword evidence="2" id="KW-0732">Signal</keyword>
<dbReference type="Pfam" id="PF01520">
    <property type="entry name" value="Amidase_3"/>
    <property type="match status" value="1"/>
</dbReference>
<dbReference type="Gene3D" id="3.40.630.40">
    <property type="entry name" value="Zn-dependent exopeptidases"/>
    <property type="match status" value="1"/>
</dbReference>
<dbReference type="GO" id="GO:0009253">
    <property type="term" value="P:peptidoglycan catabolic process"/>
    <property type="evidence" value="ECO:0007669"/>
    <property type="project" value="InterPro"/>
</dbReference>
<evidence type="ECO:0000259" key="3">
    <source>
        <dbReference type="SMART" id="SM00646"/>
    </source>
</evidence>
<dbReference type="PANTHER" id="PTHR30404">
    <property type="entry name" value="N-ACETYLMURAMOYL-L-ALANINE AMIDASE"/>
    <property type="match status" value="1"/>
</dbReference>
<protein>
    <submittedName>
        <fullName evidence="4">Putative membrane protein</fullName>
    </submittedName>
</protein>
<dbReference type="GO" id="GO:0008745">
    <property type="term" value="F:N-acetylmuramoyl-L-alanine amidase activity"/>
    <property type="evidence" value="ECO:0007669"/>
    <property type="project" value="InterPro"/>
</dbReference>
<dbReference type="Proteomes" id="UP000196053">
    <property type="component" value="Chromosome I"/>
</dbReference>
<evidence type="ECO:0000256" key="1">
    <source>
        <dbReference type="ARBA" id="ARBA00022801"/>
    </source>
</evidence>
<dbReference type="AlphaFoldDB" id="A0A0K8J2Y9"/>
<sequence length="237" mass="26910">MKRKYFSILFLLLIFAARVISSDKSVKVMRNLFEENKIEGEKTKVTIVIDPGHGGRDPGKVGVNGALEKDVNLAIALKLKDLLEQNDINVIMTRTEDIGLYSETDSNKKRVDLNKRVEIINNSDAAFAISIHQNSFSQENVKGAQVFYHIQSEEGRVLAGILQEQIKETINDGNHRKAKSNTNYYMLKHTLCPLVIVECGYLSNWTEAKLLVDEDYQEKMAWAIHLGILKYLNINKN</sequence>
<dbReference type="CDD" id="cd02696">
    <property type="entry name" value="MurNAc-LAA"/>
    <property type="match status" value="1"/>
</dbReference>
<dbReference type="PANTHER" id="PTHR30404:SF0">
    <property type="entry name" value="N-ACETYLMURAMOYL-L-ALANINE AMIDASE AMIC"/>
    <property type="match status" value="1"/>
</dbReference>
<dbReference type="InterPro" id="IPR050695">
    <property type="entry name" value="N-acetylmuramoyl_amidase_3"/>
</dbReference>
<feature type="chain" id="PRO_5038401861" evidence="2">
    <location>
        <begin position="22"/>
        <end position="237"/>
    </location>
</feature>
<name>A0A0K8J2Y9_9FIRM</name>
<dbReference type="InterPro" id="IPR002508">
    <property type="entry name" value="MurNAc-LAA_cat"/>
</dbReference>
<keyword evidence="5" id="KW-1185">Reference proteome</keyword>
<reference evidence="5" key="1">
    <citation type="submission" date="2015-09" db="EMBL/GenBank/DDBJ databases">
        <authorList>
            <person name="Wibberg D."/>
        </authorList>
    </citation>
    <scope>NUCLEOTIDE SEQUENCE [LARGE SCALE GENOMIC DNA]</scope>
    <source>
        <strain evidence="5">SD1D</strain>
    </source>
</reference>
<evidence type="ECO:0000256" key="2">
    <source>
        <dbReference type="SAM" id="SignalP"/>
    </source>
</evidence>